<organism evidence="1 2">
    <name type="scientific">Panagrolaimus davidi</name>
    <dbReference type="NCBI Taxonomy" id="227884"/>
    <lineage>
        <taxon>Eukaryota</taxon>
        <taxon>Metazoa</taxon>
        <taxon>Ecdysozoa</taxon>
        <taxon>Nematoda</taxon>
        <taxon>Chromadorea</taxon>
        <taxon>Rhabditida</taxon>
        <taxon>Tylenchina</taxon>
        <taxon>Panagrolaimomorpha</taxon>
        <taxon>Panagrolaimoidea</taxon>
        <taxon>Panagrolaimidae</taxon>
        <taxon>Panagrolaimus</taxon>
    </lineage>
</organism>
<reference evidence="2" key="1">
    <citation type="submission" date="2022-11" db="UniProtKB">
        <authorList>
            <consortium name="WormBaseParasite"/>
        </authorList>
    </citation>
    <scope>IDENTIFICATION</scope>
</reference>
<evidence type="ECO:0000313" key="2">
    <source>
        <dbReference type="WBParaSite" id="PDA_v2.g21043.t1"/>
    </source>
</evidence>
<proteinExistence type="predicted"/>
<evidence type="ECO:0000313" key="1">
    <source>
        <dbReference type="Proteomes" id="UP000887578"/>
    </source>
</evidence>
<accession>A0A914PR16</accession>
<keyword evidence="1" id="KW-1185">Reference proteome</keyword>
<protein>
    <submittedName>
        <fullName evidence="2">Uncharacterized protein</fullName>
    </submittedName>
</protein>
<dbReference type="Proteomes" id="UP000887578">
    <property type="component" value="Unplaced"/>
</dbReference>
<dbReference type="WBParaSite" id="PDA_v2.g21043.t1">
    <property type="protein sequence ID" value="PDA_v2.g21043.t1"/>
    <property type="gene ID" value="PDA_v2.g21043"/>
</dbReference>
<name>A0A914PR16_9BILA</name>
<sequence length="200" mass="23214">MDGLHEKYWVTEYFGACSSSIAASIVPHISFCNIQRLSLAYQIISYNDLMILAKDVEDLTMEKVFVKNEVTYYVTMDKIFDLFPKVKRFSYTCTERTMVFETFGKFLKNPNFLALEVFTCYHISDNFDIEAFFVYMESNKHTKINLEFANNISVALKNRLEQIVDEILSTQNHGYKPPFLHFLGLAQQKLNAMRDLSSSA</sequence>
<dbReference type="AlphaFoldDB" id="A0A914PR16"/>